<comment type="caution">
    <text evidence="1">The sequence shown here is derived from an EMBL/GenBank/DDBJ whole genome shotgun (WGS) entry which is preliminary data.</text>
</comment>
<dbReference type="Proteomes" id="UP000249645">
    <property type="component" value="Unassembled WGS sequence"/>
</dbReference>
<proteinExistence type="predicted"/>
<accession>A0A2W5F8Y0</accession>
<reference evidence="1 2" key="1">
    <citation type="submission" date="2017-11" db="EMBL/GenBank/DDBJ databases">
        <title>Infants hospitalized years apart are colonized by the same room-sourced microbial strains.</title>
        <authorList>
            <person name="Brooks B."/>
            <person name="Olm M.R."/>
            <person name="Firek B.A."/>
            <person name="Baker R."/>
            <person name="Thomas B.C."/>
            <person name="Morowitz M.J."/>
            <person name="Banfield J.F."/>
        </authorList>
    </citation>
    <scope>NUCLEOTIDE SEQUENCE [LARGE SCALE GENOMIC DNA]</scope>
    <source>
        <strain evidence="1">S2_009_000_R2_76</strain>
    </source>
</reference>
<dbReference type="Pfam" id="PF11013">
    <property type="entry name" value="DUF2851"/>
    <property type="match status" value="1"/>
</dbReference>
<organism evidence="1 2">
    <name type="scientific">Pseudopedobacter saltans</name>
    <dbReference type="NCBI Taxonomy" id="151895"/>
    <lineage>
        <taxon>Bacteria</taxon>
        <taxon>Pseudomonadati</taxon>
        <taxon>Bacteroidota</taxon>
        <taxon>Sphingobacteriia</taxon>
        <taxon>Sphingobacteriales</taxon>
        <taxon>Sphingobacteriaceae</taxon>
        <taxon>Pseudopedobacter</taxon>
    </lineage>
</organism>
<evidence type="ECO:0000313" key="1">
    <source>
        <dbReference type="EMBL" id="PZP51333.1"/>
    </source>
</evidence>
<evidence type="ECO:0000313" key="2">
    <source>
        <dbReference type="Proteomes" id="UP000249645"/>
    </source>
</evidence>
<dbReference type="EMBL" id="QFOI01000034">
    <property type="protein sequence ID" value="PZP51333.1"/>
    <property type="molecule type" value="Genomic_DNA"/>
</dbReference>
<protein>
    <submittedName>
        <fullName evidence="1">DUF2851 domain-containing protein</fullName>
    </submittedName>
</protein>
<dbReference type="InterPro" id="IPR021272">
    <property type="entry name" value="DUF2851"/>
</dbReference>
<gene>
    <name evidence="1" type="ORF">DI598_03465</name>
</gene>
<sequence length="424" mass="49220">MNEKLLHFIWRYQYFQIANMETTNGELLAIAHPGLYNNHQGPDFLQGKIKIGKTILVGNIELHVKTSDWDAHQHSNDINYDNIILHVVWLHDKEIDSRHPFATLELQHYVPKVLLEKYNYLQNLSPKFIACQDSLPVLSELSWTNWKERLGVERLKRKTVAILESLVRYKGDWASVFWEEIAAGFGTKVNTECFRQMAASVPMSIIRRQRENLLVLEAILFGQLGLLDRAFEESYPKQLQKEYLYQKQKYALKKVSTPLAFLRMHPRNFPTIRLAQLAMLLHRSEHLFTKVISTDSLEELSSLFEVAAQSYWDNHFVLDKVSDQYSPKQIGNSMLSILLINCVVPMVFAYGKYHQDEGLQEKALNWLSQIGPEDNKIIKLWKQHGISSRNALESQSLLELYRHYCEPKKCLSCNVGIKYLNIGG</sequence>
<dbReference type="AlphaFoldDB" id="A0A2W5F8Y0"/>
<name>A0A2W5F8Y0_9SPHI</name>